<comment type="caution">
    <text evidence="2">The sequence shown here is derived from an EMBL/GenBank/DDBJ whole genome shotgun (WGS) entry which is preliminary data.</text>
</comment>
<dbReference type="PROSITE" id="PS50878">
    <property type="entry name" value="RT_POL"/>
    <property type="match status" value="1"/>
</dbReference>
<proteinExistence type="predicted"/>
<organism evidence="2 3">
    <name type="scientific">Chara braunii</name>
    <name type="common">Braun's stonewort</name>
    <dbReference type="NCBI Taxonomy" id="69332"/>
    <lineage>
        <taxon>Eukaryota</taxon>
        <taxon>Viridiplantae</taxon>
        <taxon>Streptophyta</taxon>
        <taxon>Charophyceae</taxon>
        <taxon>Charales</taxon>
        <taxon>Characeae</taxon>
        <taxon>Chara</taxon>
    </lineage>
</organism>
<gene>
    <name evidence="2" type="ORF">CBR_g78807</name>
</gene>
<dbReference type="InterPro" id="IPR000477">
    <property type="entry name" value="RT_dom"/>
</dbReference>
<dbReference type="AlphaFoldDB" id="A0A388KAD7"/>
<protein>
    <recommendedName>
        <fullName evidence="1">Reverse transcriptase domain-containing protein</fullName>
    </recommendedName>
</protein>
<evidence type="ECO:0000313" key="2">
    <source>
        <dbReference type="EMBL" id="GBG67028.1"/>
    </source>
</evidence>
<accession>A0A388KAD7</accession>
<dbReference type="EMBL" id="BFEA01000082">
    <property type="protein sequence ID" value="GBG67028.1"/>
    <property type="molecule type" value="Genomic_DNA"/>
</dbReference>
<feature type="domain" description="Reverse transcriptase" evidence="1">
    <location>
        <begin position="1"/>
        <end position="240"/>
    </location>
</feature>
<evidence type="ECO:0000313" key="3">
    <source>
        <dbReference type="Proteomes" id="UP000265515"/>
    </source>
</evidence>
<sequence>MEERYGVKPNLWWSIASVGEFCANMPEKIFFVFMADITKCFEIIPTDGSEDGLPMAVRFYVQSAMQVRRKRSSSHIIQVRTGRGGKFWPSWVDGDQADGDGTMLFKEEDVFWLTEWCIANSVLHMGDYVWRQVRGIPMGLACSPIWCDIYFFKYEYHAMMRLADTGNAHLIPYFSDTFTYIDDLGVINNTIIGSFIRKMEDRAENDPLWIYPDEYIELKENTEVVMDGYGRRANFLSVTITITSSETGAYITSKHDKREGLGFTPCRFVKYKSNRSARQALQVITAQVMQIVLLCFEPGDAPMEINKVVTTMRDNGFAREACWGVVRKTLRNAYRYQPDRVSVHTVRETLTNMYGFTD</sequence>
<dbReference type="Proteomes" id="UP000265515">
    <property type="component" value="Unassembled WGS sequence"/>
</dbReference>
<evidence type="ECO:0000259" key="1">
    <source>
        <dbReference type="PROSITE" id="PS50878"/>
    </source>
</evidence>
<dbReference type="OrthoDB" id="6142688at2759"/>
<reference evidence="2 3" key="1">
    <citation type="journal article" date="2018" name="Cell">
        <title>The Chara Genome: Secondary Complexity and Implications for Plant Terrestrialization.</title>
        <authorList>
            <person name="Nishiyama T."/>
            <person name="Sakayama H."/>
            <person name="Vries J.D."/>
            <person name="Buschmann H."/>
            <person name="Saint-Marcoux D."/>
            <person name="Ullrich K.K."/>
            <person name="Haas F.B."/>
            <person name="Vanderstraeten L."/>
            <person name="Becker D."/>
            <person name="Lang D."/>
            <person name="Vosolsobe S."/>
            <person name="Rombauts S."/>
            <person name="Wilhelmsson P.K.I."/>
            <person name="Janitza P."/>
            <person name="Kern R."/>
            <person name="Heyl A."/>
            <person name="Rumpler F."/>
            <person name="Villalobos L.I.A.C."/>
            <person name="Clay J.M."/>
            <person name="Skokan R."/>
            <person name="Toyoda A."/>
            <person name="Suzuki Y."/>
            <person name="Kagoshima H."/>
            <person name="Schijlen E."/>
            <person name="Tajeshwar N."/>
            <person name="Catarino B."/>
            <person name="Hetherington A.J."/>
            <person name="Saltykova A."/>
            <person name="Bonnot C."/>
            <person name="Breuninger H."/>
            <person name="Symeonidi A."/>
            <person name="Radhakrishnan G.V."/>
            <person name="Van Nieuwerburgh F."/>
            <person name="Deforce D."/>
            <person name="Chang C."/>
            <person name="Karol K.G."/>
            <person name="Hedrich R."/>
            <person name="Ulvskov P."/>
            <person name="Glockner G."/>
            <person name="Delwiche C.F."/>
            <person name="Petrasek J."/>
            <person name="Van de Peer Y."/>
            <person name="Friml J."/>
            <person name="Beilby M."/>
            <person name="Dolan L."/>
            <person name="Kohara Y."/>
            <person name="Sugano S."/>
            <person name="Fujiyama A."/>
            <person name="Delaux P.-M."/>
            <person name="Quint M."/>
            <person name="TheiBen G."/>
            <person name="Hagemann M."/>
            <person name="Harholt J."/>
            <person name="Dunand C."/>
            <person name="Zachgo S."/>
            <person name="Langdale J."/>
            <person name="Maumus F."/>
            <person name="Straeten D.V.D."/>
            <person name="Gould S.B."/>
            <person name="Rensing S.A."/>
        </authorList>
    </citation>
    <scope>NUCLEOTIDE SEQUENCE [LARGE SCALE GENOMIC DNA]</scope>
    <source>
        <strain evidence="2 3">S276</strain>
    </source>
</reference>
<name>A0A388KAD7_CHABU</name>
<keyword evidence="3" id="KW-1185">Reference proteome</keyword>
<dbReference type="Gramene" id="GBG67028">
    <property type="protein sequence ID" value="GBG67028"/>
    <property type="gene ID" value="CBR_g78807"/>
</dbReference>